<accession>A0ABP4QYT7</accession>
<protein>
    <submittedName>
        <fullName evidence="1">Uncharacterized protein</fullName>
    </submittedName>
</protein>
<keyword evidence="2" id="KW-1185">Reference proteome</keyword>
<comment type="caution">
    <text evidence="1">The sequence shown here is derived from an EMBL/GenBank/DDBJ whole genome shotgun (WGS) entry which is preliminary data.</text>
</comment>
<reference evidence="2" key="1">
    <citation type="journal article" date="2019" name="Int. J. Syst. Evol. Microbiol.">
        <title>The Global Catalogue of Microorganisms (GCM) 10K type strain sequencing project: providing services to taxonomists for standard genome sequencing and annotation.</title>
        <authorList>
            <consortium name="The Broad Institute Genomics Platform"/>
            <consortium name="The Broad Institute Genome Sequencing Center for Infectious Disease"/>
            <person name="Wu L."/>
            <person name="Ma J."/>
        </authorList>
    </citation>
    <scope>NUCLEOTIDE SEQUENCE [LARGE SCALE GENOMIC DNA]</scope>
    <source>
        <strain evidence="2">JCM 13929</strain>
    </source>
</reference>
<dbReference type="Proteomes" id="UP001500064">
    <property type="component" value="Unassembled WGS sequence"/>
</dbReference>
<proteinExistence type="predicted"/>
<evidence type="ECO:0000313" key="2">
    <source>
        <dbReference type="Proteomes" id="UP001500064"/>
    </source>
</evidence>
<organism evidence="1 2">
    <name type="scientific">Nonomuraea maheshkhaliensis</name>
    <dbReference type="NCBI Taxonomy" id="419590"/>
    <lineage>
        <taxon>Bacteria</taxon>
        <taxon>Bacillati</taxon>
        <taxon>Actinomycetota</taxon>
        <taxon>Actinomycetes</taxon>
        <taxon>Streptosporangiales</taxon>
        <taxon>Streptosporangiaceae</taxon>
        <taxon>Nonomuraea</taxon>
    </lineage>
</organism>
<dbReference type="EMBL" id="BAAAMU010000015">
    <property type="protein sequence ID" value="GAA1628257.1"/>
    <property type="molecule type" value="Genomic_DNA"/>
</dbReference>
<sequence>MTPDLAAAKAASLPDDASNDLDITRCRSLNCVAVADAWISLHAVLAGAEVG</sequence>
<name>A0ABP4QYT7_9ACTN</name>
<evidence type="ECO:0000313" key="1">
    <source>
        <dbReference type="EMBL" id="GAA1628257.1"/>
    </source>
</evidence>
<gene>
    <name evidence="1" type="ORF">GCM10009733_026250</name>
</gene>